<evidence type="ECO:0008006" key="4">
    <source>
        <dbReference type="Google" id="ProtNLM"/>
    </source>
</evidence>
<dbReference type="Proteomes" id="UP001516400">
    <property type="component" value="Unassembled WGS sequence"/>
</dbReference>
<comment type="caution">
    <text evidence="2">The sequence shown here is derived from an EMBL/GenBank/DDBJ whole genome shotgun (WGS) entry which is preliminary data.</text>
</comment>
<protein>
    <recommendedName>
        <fullName evidence="4">Integrase zinc-binding domain-containing protein</fullName>
    </recommendedName>
</protein>
<dbReference type="EMBL" id="JABFTP020000165">
    <property type="protein sequence ID" value="KAL3284175.1"/>
    <property type="molecule type" value="Genomic_DNA"/>
</dbReference>
<evidence type="ECO:0000313" key="3">
    <source>
        <dbReference type="Proteomes" id="UP001516400"/>
    </source>
</evidence>
<evidence type="ECO:0000313" key="2">
    <source>
        <dbReference type="EMBL" id="KAL3284175.1"/>
    </source>
</evidence>
<name>A0ABD2P043_9CUCU</name>
<gene>
    <name evidence="2" type="ORF">HHI36_018341</name>
</gene>
<evidence type="ECO:0000256" key="1">
    <source>
        <dbReference type="SAM" id="MobiDB-lite"/>
    </source>
</evidence>
<dbReference type="AlphaFoldDB" id="A0ABD2P043"/>
<feature type="region of interest" description="Disordered" evidence="1">
    <location>
        <begin position="15"/>
        <end position="38"/>
    </location>
</feature>
<keyword evidence="3" id="KW-1185">Reference proteome</keyword>
<accession>A0ABD2P043</accession>
<reference evidence="2 3" key="1">
    <citation type="journal article" date="2021" name="BMC Biol.">
        <title>Horizontally acquired antibacterial genes associated with adaptive radiation of ladybird beetles.</title>
        <authorList>
            <person name="Li H.S."/>
            <person name="Tang X.F."/>
            <person name="Huang Y.H."/>
            <person name="Xu Z.Y."/>
            <person name="Chen M.L."/>
            <person name="Du X.Y."/>
            <person name="Qiu B.Y."/>
            <person name="Chen P.T."/>
            <person name="Zhang W."/>
            <person name="Slipinski A."/>
            <person name="Escalona H.E."/>
            <person name="Waterhouse R.M."/>
            <person name="Zwick A."/>
            <person name="Pang H."/>
        </authorList>
    </citation>
    <scope>NUCLEOTIDE SEQUENCE [LARGE SCALE GENOMIC DNA]</scope>
    <source>
        <strain evidence="2">SYSU2018</strain>
    </source>
</reference>
<sequence>MPGLINNLRKFSSDEELRTASSGKVPHQGLVRSATELREEQLKDPEIQKILESFSNTNYEEQVPQGTNRGYMMTQGVLYRYDKDDDENAQLVIPTYEREEILKTDHDAPTAGHYGVDKTS</sequence>
<dbReference type="Gene3D" id="1.10.340.70">
    <property type="match status" value="1"/>
</dbReference>
<organism evidence="2 3">
    <name type="scientific">Cryptolaemus montrouzieri</name>
    <dbReference type="NCBI Taxonomy" id="559131"/>
    <lineage>
        <taxon>Eukaryota</taxon>
        <taxon>Metazoa</taxon>
        <taxon>Ecdysozoa</taxon>
        <taxon>Arthropoda</taxon>
        <taxon>Hexapoda</taxon>
        <taxon>Insecta</taxon>
        <taxon>Pterygota</taxon>
        <taxon>Neoptera</taxon>
        <taxon>Endopterygota</taxon>
        <taxon>Coleoptera</taxon>
        <taxon>Polyphaga</taxon>
        <taxon>Cucujiformia</taxon>
        <taxon>Coccinelloidea</taxon>
        <taxon>Coccinellidae</taxon>
        <taxon>Scymninae</taxon>
        <taxon>Scymnini</taxon>
        <taxon>Cryptolaemus</taxon>
    </lineage>
</organism>
<proteinExistence type="predicted"/>